<dbReference type="EMBL" id="GBRH01181155">
    <property type="protein sequence ID" value="JAE16741.1"/>
    <property type="molecule type" value="Transcribed_RNA"/>
</dbReference>
<reference evidence="1" key="1">
    <citation type="submission" date="2014-09" db="EMBL/GenBank/DDBJ databases">
        <authorList>
            <person name="Magalhaes I.L.F."/>
            <person name="Oliveira U."/>
            <person name="Santos F.R."/>
            <person name="Vidigal T.H.D.A."/>
            <person name="Brescovit A.D."/>
            <person name="Santos A.J."/>
        </authorList>
    </citation>
    <scope>NUCLEOTIDE SEQUENCE</scope>
    <source>
        <tissue evidence="1">Shoot tissue taken approximately 20 cm above the soil surface</tissue>
    </source>
</reference>
<sequence length="72" mass="8210">MISEPFKFDSENIDFMLVCTNFGTSIAQNVEILYTSPNSTEHSCTQHNINIQEKFVVTHLSLDAKTYQVCVH</sequence>
<dbReference type="AlphaFoldDB" id="A0A0A9G2H1"/>
<reference evidence="1" key="2">
    <citation type="journal article" date="2015" name="Data Brief">
        <title>Shoot transcriptome of the giant reed, Arundo donax.</title>
        <authorList>
            <person name="Barrero R.A."/>
            <person name="Guerrero F.D."/>
            <person name="Moolhuijzen P."/>
            <person name="Goolsby J.A."/>
            <person name="Tidwell J."/>
            <person name="Bellgard S.E."/>
            <person name="Bellgard M.I."/>
        </authorList>
    </citation>
    <scope>NUCLEOTIDE SEQUENCE</scope>
    <source>
        <tissue evidence="1">Shoot tissue taken approximately 20 cm above the soil surface</tissue>
    </source>
</reference>
<accession>A0A0A9G2H1</accession>
<protein>
    <submittedName>
        <fullName evidence="1">Uncharacterized protein</fullName>
    </submittedName>
</protein>
<evidence type="ECO:0000313" key="1">
    <source>
        <dbReference type="EMBL" id="JAE16741.1"/>
    </source>
</evidence>
<organism evidence="1">
    <name type="scientific">Arundo donax</name>
    <name type="common">Giant reed</name>
    <name type="synonym">Donax arundinaceus</name>
    <dbReference type="NCBI Taxonomy" id="35708"/>
    <lineage>
        <taxon>Eukaryota</taxon>
        <taxon>Viridiplantae</taxon>
        <taxon>Streptophyta</taxon>
        <taxon>Embryophyta</taxon>
        <taxon>Tracheophyta</taxon>
        <taxon>Spermatophyta</taxon>
        <taxon>Magnoliopsida</taxon>
        <taxon>Liliopsida</taxon>
        <taxon>Poales</taxon>
        <taxon>Poaceae</taxon>
        <taxon>PACMAD clade</taxon>
        <taxon>Arundinoideae</taxon>
        <taxon>Arundineae</taxon>
        <taxon>Arundo</taxon>
    </lineage>
</organism>
<proteinExistence type="predicted"/>
<name>A0A0A9G2H1_ARUDO</name>